<comment type="subcellular location">
    <subcellularLocation>
        <location evidence="1">Cell envelope</location>
    </subcellularLocation>
</comment>
<dbReference type="Pfam" id="PF25990">
    <property type="entry name" value="Beta-barrel_YknX"/>
    <property type="match status" value="1"/>
</dbReference>
<evidence type="ECO:0000256" key="2">
    <source>
        <dbReference type="ARBA" id="ARBA00023054"/>
    </source>
</evidence>
<keyword evidence="4" id="KW-0472">Membrane</keyword>
<feature type="transmembrane region" description="Helical" evidence="4">
    <location>
        <begin position="12"/>
        <end position="32"/>
    </location>
</feature>
<dbReference type="InterPro" id="IPR058636">
    <property type="entry name" value="Beta-barrel_YknX"/>
</dbReference>
<feature type="coiled-coil region" evidence="3">
    <location>
        <begin position="183"/>
        <end position="213"/>
    </location>
</feature>
<evidence type="ECO:0000259" key="6">
    <source>
        <dbReference type="Pfam" id="PF25990"/>
    </source>
</evidence>
<dbReference type="RefSeq" id="WP_132076669.1">
    <property type="nucleotide sequence ID" value="NZ_DAMAKO010000001.1"/>
</dbReference>
<protein>
    <submittedName>
        <fullName evidence="7">Membrane fusion protein (Multidrug efflux system)</fullName>
    </submittedName>
</protein>
<keyword evidence="4" id="KW-1133">Transmembrane helix</keyword>
<dbReference type="EMBL" id="SLUI01000003">
    <property type="protein sequence ID" value="TCL38621.1"/>
    <property type="molecule type" value="Genomic_DNA"/>
</dbReference>
<dbReference type="InterPro" id="IPR050465">
    <property type="entry name" value="UPF0194_transport"/>
</dbReference>
<dbReference type="GO" id="GO:0030313">
    <property type="term" value="C:cell envelope"/>
    <property type="evidence" value="ECO:0007669"/>
    <property type="project" value="UniProtKB-SubCell"/>
</dbReference>
<evidence type="ECO:0000256" key="3">
    <source>
        <dbReference type="SAM" id="Coils"/>
    </source>
</evidence>
<evidence type="ECO:0000313" key="7">
    <source>
        <dbReference type="EMBL" id="TCL38621.1"/>
    </source>
</evidence>
<dbReference type="Proteomes" id="UP000295063">
    <property type="component" value="Unassembled WGS sequence"/>
</dbReference>
<keyword evidence="4" id="KW-0812">Transmembrane</keyword>
<evidence type="ECO:0000256" key="4">
    <source>
        <dbReference type="SAM" id="Phobius"/>
    </source>
</evidence>
<keyword evidence="8" id="KW-1185">Reference proteome</keyword>
<dbReference type="Pfam" id="PF25881">
    <property type="entry name" value="HH_YBHG"/>
    <property type="match status" value="1"/>
</dbReference>
<name>A0A4R1Q8D6_9FIRM</name>
<dbReference type="GO" id="GO:0055085">
    <property type="term" value="P:transmembrane transport"/>
    <property type="evidence" value="ECO:0007669"/>
    <property type="project" value="InterPro"/>
</dbReference>
<evidence type="ECO:0000259" key="5">
    <source>
        <dbReference type="Pfam" id="PF25881"/>
    </source>
</evidence>
<reference evidence="7 8" key="1">
    <citation type="submission" date="2019-03" db="EMBL/GenBank/DDBJ databases">
        <title>Genomic Encyclopedia of Type Strains, Phase IV (KMG-IV): sequencing the most valuable type-strain genomes for metagenomic binning, comparative biology and taxonomic classification.</title>
        <authorList>
            <person name="Goeker M."/>
        </authorList>
    </citation>
    <scope>NUCLEOTIDE SEQUENCE [LARGE SCALE GENOMIC DNA]</scope>
    <source>
        <strain evidence="7 8">DSM 15969</strain>
    </source>
</reference>
<proteinExistence type="predicted"/>
<dbReference type="Gene3D" id="2.40.50.100">
    <property type="match status" value="1"/>
</dbReference>
<evidence type="ECO:0000313" key="8">
    <source>
        <dbReference type="Proteomes" id="UP000295063"/>
    </source>
</evidence>
<dbReference type="PANTHER" id="PTHR32347">
    <property type="entry name" value="EFFLUX SYSTEM COMPONENT YKNX-RELATED"/>
    <property type="match status" value="1"/>
</dbReference>
<comment type="caution">
    <text evidence="7">The sequence shown here is derived from an EMBL/GenBank/DDBJ whole genome shotgun (WGS) entry which is preliminary data.</text>
</comment>
<sequence length="339" mass="35277">MSEAKLKNNKKIIAISAVLAVLLIGGGLWWWIRAAGMVSTDDARVKGSIVTVSSRVSARVEELLVNEGDQVQAGQVIAKLESKELEAQYLQAKANLAAAEAKLAGLKAGSRPQQIAQAGAGSAQAEANLDNARKGYERMAMLYEKGAISAQQLDAAQTALAVAQAQANAADQSLNLAQEGSRVEDVQVAAAQAEQAAAALQNAQLALDNAVIKAPGDGVIAVRSVDAGESVTVGQSLFNVVNLHDVWVAANIDEGEFGKVSVGQAVDISIDAYPGQKITGQVSEVGAATGSQFALLPTENTSGNYTKVTQKLPVKIKVPENQSYILKPGMSAVITIHVK</sequence>
<dbReference type="InterPro" id="IPR059052">
    <property type="entry name" value="HH_YbhG-like"/>
</dbReference>
<dbReference type="AlphaFoldDB" id="A0A4R1Q8D6"/>
<feature type="domain" description="YbhG-like alpha-helical hairpin" evidence="5">
    <location>
        <begin position="81"/>
        <end position="209"/>
    </location>
</feature>
<accession>A0A4R1Q8D6</accession>
<dbReference type="SUPFAM" id="SSF111369">
    <property type="entry name" value="HlyD-like secretion proteins"/>
    <property type="match status" value="3"/>
</dbReference>
<gene>
    <name evidence="7" type="ORF">EV210_10393</name>
</gene>
<organism evidence="7 8">
    <name type="scientific">Anaerospora hongkongensis</name>
    <dbReference type="NCBI Taxonomy" id="244830"/>
    <lineage>
        <taxon>Bacteria</taxon>
        <taxon>Bacillati</taxon>
        <taxon>Bacillota</taxon>
        <taxon>Negativicutes</taxon>
        <taxon>Selenomonadales</taxon>
        <taxon>Sporomusaceae</taxon>
        <taxon>Anaerospora</taxon>
    </lineage>
</organism>
<dbReference type="OrthoDB" id="9811754at2"/>
<evidence type="ECO:0000256" key="1">
    <source>
        <dbReference type="ARBA" id="ARBA00004196"/>
    </source>
</evidence>
<dbReference type="Gene3D" id="2.40.30.170">
    <property type="match status" value="1"/>
</dbReference>
<dbReference type="Gene3D" id="1.10.287.470">
    <property type="entry name" value="Helix hairpin bin"/>
    <property type="match status" value="2"/>
</dbReference>
<feature type="domain" description="YknX-like beta-barrel" evidence="6">
    <location>
        <begin position="248"/>
        <end position="336"/>
    </location>
</feature>
<keyword evidence="2 3" id="KW-0175">Coiled coil</keyword>